<dbReference type="Pfam" id="PF04082">
    <property type="entry name" value="Fungal_trans"/>
    <property type="match status" value="1"/>
</dbReference>
<dbReference type="GO" id="GO:0003677">
    <property type="term" value="F:DNA binding"/>
    <property type="evidence" value="ECO:0007669"/>
    <property type="project" value="InterPro"/>
</dbReference>
<organism evidence="3 4">
    <name type="scientific">Metarhizium robertsii</name>
    <dbReference type="NCBI Taxonomy" id="568076"/>
    <lineage>
        <taxon>Eukaryota</taxon>
        <taxon>Fungi</taxon>
        <taxon>Dikarya</taxon>
        <taxon>Ascomycota</taxon>
        <taxon>Pezizomycotina</taxon>
        <taxon>Sordariomycetes</taxon>
        <taxon>Hypocreomycetidae</taxon>
        <taxon>Hypocreales</taxon>
        <taxon>Clavicipitaceae</taxon>
        <taxon>Metarhizium</taxon>
    </lineage>
</organism>
<evidence type="ECO:0000313" key="4">
    <source>
        <dbReference type="Proteomes" id="UP000030151"/>
    </source>
</evidence>
<proteinExistence type="predicted"/>
<dbReference type="PANTHER" id="PTHR47425:SF2">
    <property type="entry name" value="FARB-RELATED"/>
    <property type="match status" value="1"/>
</dbReference>
<evidence type="ECO:0000313" key="3">
    <source>
        <dbReference type="EMBL" id="EXU98957.1"/>
    </source>
</evidence>
<dbReference type="HOGENOM" id="CLU_384525_0_0_1"/>
<dbReference type="eggNOG" id="ENOG502SI3E">
    <property type="taxonomic scope" value="Eukaryota"/>
</dbReference>
<accession>A0A0A1UT18</accession>
<gene>
    <name evidence="3" type="ORF">X797_007955</name>
</gene>
<dbReference type="PANTHER" id="PTHR47425">
    <property type="entry name" value="FARB-RELATED"/>
    <property type="match status" value="1"/>
</dbReference>
<comment type="caution">
    <text evidence="3">The sequence shown here is derived from an EMBL/GenBank/DDBJ whole genome shotgun (WGS) entry which is preliminary data.</text>
</comment>
<sequence length="729" mass="82378">MRRYDIRAPLYAVTRSGKSRHHRDSALLAGGVEENGPPRVVSPSHSCTSRPIVPQLPHHVHFYMLPFLELHDKSTLSQADLALLAANGCLSIPDKSLTDDFLRQYFLYVHPSTIVVDESEFWRAYENSQKDHACKIPLLLFQAILFASAPYVDVSTLQKCGFNDRRHALCTLYHRTKLLFEIKTEDRPRYLSSAAVLLTFYTPPTNAHAANSWLNRAIQLGKLAETHPKTCKESVKQPNAQPTWKKRLWWSILIRDRSLCLGLRRKPLMTSKELKFVSSPIEDEELMREICESRVYDRPTKHVLAGIFREQCQLGLLLTAMVSLGTAPNKTSCSSASQDEIDAIFSTISLTKKALADWMAFSRLPARLAEDPPVPVRRNIKITLMYYHAACIDIAHYESMLLEGYCNFDRPIYHERFRNVGNMLHDSMAELIQIMEGFSQEEQHHGFPISLLAFVEMPLIIAAIDLKLSPSTLEMETRRRRWQALGRLHSACGRAYDVADVMSSSTNQLLRLAYDFTRQIFLGNGHGPDDAVVRRNDRRPGSSRAQNWGDAFVLFPRAYLMISASVDYYLCEGALPSSSCLPEFVQSSLPLGVAVVFEIDLPWSPNGSDQDPSRARLQEGMPAQNYAPLLVRGTTVYARQLGQMTEYQEAARSDTTVLSTVECTVRNHNETGINLNYFDMTAISETTRSQTQNQKLDVSQNQIFSGTLNGVATPGYETELWPLIQLITP</sequence>
<evidence type="ECO:0000259" key="2">
    <source>
        <dbReference type="Pfam" id="PF04082"/>
    </source>
</evidence>
<dbReference type="AlphaFoldDB" id="A0A0A1UT18"/>
<dbReference type="Proteomes" id="UP000030151">
    <property type="component" value="Unassembled WGS sequence"/>
</dbReference>
<dbReference type="EMBL" id="JELW01000022">
    <property type="protein sequence ID" value="EXU98957.1"/>
    <property type="molecule type" value="Genomic_DNA"/>
</dbReference>
<keyword evidence="1" id="KW-0539">Nucleus</keyword>
<dbReference type="OrthoDB" id="5041285at2759"/>
<dbReference type="GO" id="GO:0006351">
    <property type="term" value="P:DNA-templated transcription"/>
    <property type="evidence" value="ECO:0007669"/>
    <property type="project" value="InterPro"/>
</dbReference>
<protein>
    <submittedName>
        <fullName evidence="3">Fungal specific transcription factor domain protein</fullName>
    </submittedName>
</protein>
<dbReference type="CDD" id="cd12148">
    <property type="entry name" value="fungal_TF_MHR"/>
    <property type="match status" value="1"/>
</dbReference>
<feature type="domain" description="Xylanolytic transcriptional activator regulatory" evidence="2">
    <location>
        <begin position="102"/>
        <end position="286"/>
    </location>
</feature>
<evidence type="ECO:0000256" key="1">
    <source>
        <dbReference type="ARBA" id="ARBA00023242"/>
    </source>
</evidence>
<name>A0A0A1UT18_9HYPO</name>
<dbReference type="InterPro" id="IPR052761">
    <property type="entry name" value="Fungal_Detox/Toxin_TFs"/>
</dbReference>
<reference evidence="3 4" key="1">
    <citation type="submission" date="2014-02" db="EMBL/GenBank/DDBJ databases">
        <title>The genome sequence of the entomopathogenic fungus Metarhizium robertsii ARSEF 2575.</title>
        <authorList>
            <person name="Giuliano Garisto Donzelli B."/>
            <person name="Roe B.A."/>
            <person name="Macmil S.L."/>
            <person name="Krasnoff S.B."/>
            <person name="Gibson D.M."/>
        </authorList>
    </citation>
    <scope>NUCLEOTIDE SEQUENCE [LARGE SCALE GENOMIC DNA]</scope>
    <source>
        <strain evidence="3 4">ARSEF 2575</strain>
    </source>
</reference>
<dbReference type="GO" id="GO:0008270">
    <property type="term" value="F:zinc ion binding"/>
    <property type="evidence" value="ECO:0007669"/>
    <property type="project" value="InterPro"/>
</dbReference>
<dbReference type="InterPro" id="IPR007219">
    <property type="entry name" value="XnlR_reg_dom"/>
</dbReference>